<feature type="transmembrane region" description="Helical" evidence="1">
    <location>
        <begin position="41"/>
        <end position="60"/>
    </location>
</feature>
<feature type="transmembrane region" description="Helical" evidence="1">
    <location>
        <begin position="72"/>
        <end position="97"/>
    </location>
</feature>
<proteinExistence type="predicted"/>
<protein>
    <recommendedName>
        <fullName evidence="4">VanZ like protein</fullName>
    </recommendedName>
</protein>
<evidence type="ECO:0008006" key="4">
    <source>
        <dbReference type="Google" id="ProtNLM"/>
    </source>
</evidence>
<reference evidence="2 3" key="1">
    <citation type="submission" date="2019-07" db="EMBL/GenBank/DDBJ databases">
        <title>Genomic Encyclopedia of Archaeal and Bacterial Type Strains, Phase II (KMG-II): from individual species to whole genera.</title>
        <authorList>
            <person name="Goeker M."/>
        </authorList>
    </citation>
    <scope>NUCLEOTIDE SEQUENCE [LARGE SCALE GENOMIC DNA]</scope>
    <source>
        <strain evidence="2 3">ATCC BAA-1854</strain>
    </source>
</reference>
<feature type="transmembrane region" description="Helical" evidence="1">
    <location>
        <begin position="109"/>
        <end position="129"/>
    </location>
</feature>
<comment type="caution">
    <text evidence="2">The sequence shown here is derived from an EMBL/GenBank/DDBJ whole genome shotgun (WGS) entry which is preliminary data.</text>
</comment>
<keyword evidence="1" id="KW-0812">Transmembrane</keyword>
<keyword evidence="3" id="KW-1185">Reference proteome</keyword>
<name>A0A562TV43_9SPHI</name>
<dbReference type="RefSeq" id="WP_246139048.1">
    <property type="nucleotide sequence ID" value="NZ_VLLI01000011.1"/>
</dbReference>
<feature type="transmembrane region" description="Helical" evidence="1">
    <location>
        <begin position="7"/>
        <end position="29"/>
    </location>
</feature>
<dbReference type="EMBL" id="VLLI01000011">
    <property type="protein sequence ID" value="TWI97108.1"/>
    <property type="molecule type" value="Genomic_DNA"/>
</dbReference>
<organism evidence="2 3">
    <name type="scientific">Mucilaginibacter frigoritolerans</name>
    <dbReference type="NCBI Taxonomy" id="652788"/>
    <lineage>
        <taxon>Bacteria</taxon>
        <taxon>Pseudomonadati</taxon>
        <taxon>Bacteroidota</taxon>
        <taxon>Sphingobacteriia</taxon>
        <taxon>Sphingobacteriales</taxon>
        <taxon>Sphingobacteriaceae</taxon>
        <taxon>Mucilaginibacter</taxon>
    </lineage>
</organism>
<keyword evidence="1" id="KW-1133">Transmembrane helix</keyword>
<evidence type="ECO:0000313" key="3">
    <source>
        <dbReference type="Proteomes" id="UP000317010"/>
    </source>
</evidence>
<gene>
    <name evidence="2" type="ORF">JN11_03568</name>
</gene>
<dbReference type="Proteomes" id="UP000317010">
    <property type="component" value="Unassembled WGS sequence"/>
</dbReference>
<evidence type="ECO:0000256" key="1">
    <source>
        <dbReference type="SAM" id="Phobius"/>
    </source>
</evidence>
<accession>A0A562TV43</accession>
<keyword evidence="1" id="KW-0472">Membrane</keyword>
<dbReference type="NCBIfam" id="NF037970">
    <property type="entry name" value="vanZ_1"/>
    <property type="match status" value="1"/>
</dbReference>
<evidence type="ECO:0000313" key="2">
    <source>
        <dbReference type="EMBL" id="TWI97108.1"/>
    </source>
</evidence>
<sequence>MKTLFKYYGPAILWALFIFVMCSIHLGKIAESPMFFPGFDKLVHCGFFFVLVVFYANGLIRQLSTLYVPYKGIILFTVIAIAYGGAIELLQLLIFTWRSGEWNDLFADGVGAAMGAFSVLVTFSALKYVKK</sequence>
<dbReference type="AlphaFoldDB" id="A0A562TV43"/>